<dbReference type="AlphaFoldDB" id="A0AAD1RAR1"/>
<sequence length="108" mass="12603">MANRLDDYLKRKNLKLRGIAEMVEHEELPHFVRRLMATILLQQQVKSLLFESCHRLHTSKKTPAGVPRDVLIRFSSFRDKKLVMETLQTHSPLQFETSSLTALQDLCQ</sequence>
<keyword evidence="2" id="KW-1185">Reference proteome</keyword>
<organism evidence="1 2">
    <name type="scientific">Pelobates cultripes</name>
    <name type="common">Western spadefoot toad</name>
    <dbReference type="NCBI Taxonomy" id="61616"/>
    <lineage>
        <taxon>Eukaryota</taxon>
        <taxon>Metazoa</taxon>
        <taxon>Chordata</taxon>
        <taxon>Craniata</taxon>
        <taxon>Vertebrata</taxon>
        <taxon>Euteleostomi</taxon>
        <taxon>Amphibia</taxon>
        <taxon>Batrachia</taxon>
        <taxon>Anura</taxon>
        <taxon>Pelobatoidea</taxon>
        <taxon>Pelobatidae</taxon>
        <taxon>Pelobates</taxon>
    </lineage>
</organism>
<name>A0AAD1RAR1_PELCU</name>
<gene>
    <name evidence="1" type="ORF">PECUL_23A022022</name>
</gene>
<protein>
    <submittedName>
        <fullName evidence="1">Uncharacterized protein</fullName>
    </submittedName>
</protein>
<evidence type="ECO:0000313" key="1">
    <source>
        <dbReference type="EMBL" id="CAH2246546.1"/>
    </source>
</evidence>
<evidence type="ECO:0000313" key="2">
    <source>
        <dbReference type="Proteomes" id="UP001295444"/>
    </source>
</evidence>
<reference evidence="1" key="1">
    <citation type="submission" date="2022-03" db="EMBL/GenBank/DDBJ databases">
        <authorList>
            <person name="Alioto T."/>
            <person name="Alioto T."/>
            <person name="Gomez Garrido J."/>
        </authorList>
    </citation>
    <scope>NUCLEOTIDE SEQUENCE</scope>
</reference>
<proteinExistence type="predicted"/>
<dbReference type="Gene3D" id="3.30.70.1820">
    <property type="entry name" value="L1 transposable element, RRM domain"/>
    <property type="match status" value="1"/>
</dbReference>
<dbReference type="EMBL" id="OW240913">
    <property type="protein sequence ID" value="CAH2246546.1"/>
    <property type="molecule type" value="Genomic_DNA"/>
</dbReference>
<accession>A0AAD1RAR1</accession>
<dbReference type="Proteomes" id="UP001295444">
    <property type="component" value="Chromosome 02"/>
</dbReference>